<gene>
    <name evidence="15" type="ORF">DFR42_10281</name>
</gene>
<dbReference type="InterPro" id="IPR036942">
    <property type="entry name" value="Beta-barrel_TonB_sf"/>
</dbReference>
<dbReference type="GO" id="GO:0015344">
    <property type="term" value="F:siderophore uptake transmembrane transporter activity"/>
    <property type="evidence" value="ECO:0007669"/>
    <property type="project" value="TreeGrafter"/>
</dbReference>
<dbReference type="RefSeq" id="WP_146218800.1">
    <property type="nucleotide sequence ID" value="NZ_QJKB01000002.1"/>
</dbReference>
<evidence type="ECO:0000256" key="1">
    <source>
        <dbReference type="ARBA" id="ARBA00004571"/>
    </source>
</evidence>
<evidence type="ECO:0000256" key="4">
    <source>
        <dbReference type="ARBA" id="ARBA00022452"/>
    </source>
</evidence>
<comment type="subcellular location">
    <subcellularLocation>
        <location evidence="1">Cell outer membrane</location>
        <topology evidence="1">Multi-pass membrane protein</topology>
    </subcellularLocation>
</comment>
<keyword evidence="6" id="KW-0732">Signal</keyword>
<organism evidence="15 16">
    <name type="scientific">Undibacterium pigrum</name>
    <dbReference type="NCBI Taxonomy" id="401470"/>
    <lineage>
        <taxon>Bacteria</taxon>
        <taxon>Pseudomonadati</taxon>
        <taxon>Pseudomonadota</taxon>
        <taxon>Betaproteobacteria</taxon>
        <taxon>Burkholderiales</taxon>
        <taxon>Oxalobacteraceae</taxon>
        <taxon>Undibacterium</taxon>
    </lineage>
</organism>
<feature type="domain" description="TonB-dependent receptor plug" evidence="14">
    <location>
        <begin position="36"/>
        <end position="125"/>
    </location>
</feature>
<dbReference type="SUPFAM" id="SSF56935">
    <property type="entry name" value="Porins"/>
    <property type="match status" value="1"/>
</dbReference>
<evidence type="ECO:0000256" key="2">
    <source>
        <dbReference type="ARBA" id="ARBA00009810"/>
    </source>
</evidence>
<feature type="compositionally biased region" description="Low complexity" evidence="12">
    <location>
        <begin position="183"/>
        <end position="203"/>
    </location>
</feature>
<evidence type="ECO:0000256" key="8">
    <source>
        <dbReference type="ARBA" id="ARBA00023136"/>
    </source>
</evidence>
<protein>
    <submittedName>
        <fullName evidence="15">Outer membrane receptor protein involved in Fe transport</fullName>
    </submittedName>
</protein>
<dbReference type="InterPro" id="IPR037066">
    <property type="entry name" value="Plug_dom_sf"/>
</dbReference>
<dbReference type="PANTHER" id="PTHR30069:SF29">
    <property type="entry name" value="HEMOGLOBIN AND HEMOGLOBIN-HAPTOGLOBIN-BINDING PROTEIN 1-RELATED"/>
    <property type="match status" value="1"/>
</dbReference>
<dbReference type="InterPro" id="IPR039426">
    <property type="entry name" value="TonB-dep_rcpt-like"/>
</dbReference>
<feature type="domain" description="TonB-dependent receptor-like beta-barrel" evidence="13">
    <location>
        <begin position="239"/>
        <end position="677"/>
    </location>
</feature>
<dbReference type="Gene3D" id="2.170.130.10">
    <property type="entry name" value="TonB-dependent receptor, plug domain"/>
    <property type="match status" value="1"/>
</dbReference>
<dbReference type="InterPro" id="IPR012910">
    <property type="entry name" value="Plug_dom"/>
</dbReference>
<evidence type="ECO:0000256" key="6">
    <source>
        <dbReference type="ARBA" id="ARBA00022729"/>
    </source>
</evidence>
<keyword evidence="5" id="KW-0812">Transmembrane</keyword>
<evidence type="ECO:0000256" key="9">
    <source>
        <dbReference type="ARBA" id="ARBA00023170"/>
    </source>
</evidence>
<evidence type="ECO:0000256" key="5">
    <source>
        <dbReference type="ARBA" id="ARBA00022692"/>
    </source>
</evidence>
<evidence type="ECO:0000256" key="3">
    <source>
        <dbReference type="ARBA" id="ARBA00022448"/>
    </source>
</evidence>
<evidence type="ECO:0000256" key="11">
    <source>
        <dbReference type="RuleBase" id="RU003357"/>
    </source>
</evidence>
<name>A0A318J721_9BURK</name>
<keyword evidence="3" id="KW-0813">Transport</keyword>
<dbReference type="Pfam" id="PF00593">
    <property type="entry name" value="TonB_dep_Rec_b-barrel"/>
    <property type="match status" value="1"/>
</dbReference>
<comment type="similarity">
    <text evidence="2 11">Belongs to the TonB-dependent receptor family.</text>
</comment>
<dbReference type="AlphaFoldDB" id="A0A318J721"/>
<keyword evidence="10" id="KW-0998">Cell outer membrane</keyword>
<dbReference type="Gene3D" id="2.40.170.20">
    <property type="entry name" value="TonB-dependent receptor, beta-barrel domain"/>
    <property type="match status" value="1"/>
</dbReference>
<sequence length="715" mass="79249">MAVTMAASMVGEAQLDQTIPQQVIVTGGQTEMNARRDSTAGKITIGRKRIEESGVEKVADLLAREPGLPSTLGALGSPTYTQFLIDGLPPAKNQNLADMDLQLVEKIEIIKTTVAEFGPYGIAGTINIITRKIIAEQKKTDLRVAYNTSAGQPGFNLSSSLSRGKEEDVLSMNMQLSSSYKTQESNGSLSQTSSSSGSGIAQQLQGQASTSNRFVTLAASGNMIWRPAQRHQLIFSPAINTSTSVWANSNIRQWDDGSSLEMNEHFHGNTEQLSLPLSWTIRLHEQSQLMLFTRVNRDRGHMETVWDEYRSSLGNSLRRNAADSTGNSATFKLDYKTVLADVHEIKTGMHLTRSSDSVDEKHWLNGNPDLALDEFNAPYSLVETKLRWFWQDDWRLDDSLSLNLGISGEQTTLDLQERHYQPHAFYRVLSPSMHVLKKLNADGTQRMRFSLARSFNAPRSGDLMQRPFINALAPCLANGVCIANGLETADSSGNPDLQPERSLGLNITYEYDLAANSLLSLGLYTRDIDKKRGSEIRLENVAWSNQARYVYRPVNFGDASVQGIDMELQLALRDLSVQAPDASLRAGLGLARSRVNIRSGLDMLTDCQTPWNAKLGASYTARVWPLKLDIDASWAPGNWVRINAQQRSFSPRQFNLNAGAVWKFNPDTSLTINLGNILADSRTSVIEYANVDGVVRQQSLDKSHTRLSMRLNFKL</sequence>
<dbReference type="Proteomes" id="UP000247792">
    <property type="component" value="Unassembled WGS sequence"/>
</dbReference>
<keyword evidence="4" id="KW-1134">Transmembrane beta strand</keyword>
<dbReference type="EMBL" id="QJKB01000002">
    <property type="protein sequence ID" value="PXX44869.1"/>
    <property type="molecule type" value="Genomic_DNA"/>
</dbReference>
<keyword evidence="9 15" id="KW-0675">Receptor</keyword>
<accession>A0A318J721</accession>
<dbReference type="GO" id="GO:0009279">
    <property type="term" value="C:cell outer membrane"/>
    <property type="evidence" value="ECO:0007669"/>
    <property type="project" value="UniProtKB-SubCell"/>
</dbReference>
<evidence type="ECO:0000259" key="13">
    <source>
        <dbReference type="Pfam" id="PF00593"/>
    </source>
</evidence>
<dbReference type="OrthoDB" id="8759684at2"/>
<comment type="caution">
    <text evidence="15">The sequence shown here is derived from an EMBL/GenBank/DDBJ whole genome shotgun (WGS) entry which is preliminary data.</text>
</comment>
<evidence type="ECO:0000313" key="15">
    <source>
        <dbReference type="EMBL" id="PXX44869.1"/>
    </source>
</evidence>
<proteinExistence type="inferred from homology"/>
<evidence type="ECO:0000259" key="14">
    <source>
        <dbReference type="Pfam" id="PF07715"/>
    </source>
</evidence>
<feature type="region of interest" description="Disordered" evidence="12">
    <location>
        <begin position="181"/>
        <end position="203"/>
    </location>
</feature>
<dbReference type="Pfam" id="PF07715">
    <property type="entry name" value="Plug"/>
    <property type="match status" value="1"/>
</dbReference>
<evidence type="ECO:0000313" key="16">
    <source>
        <dbReference type="Proteomes" id="UP000247792"/>
    </source>
</evidence>
<evidence type="ECO:0000256" key="7">
    <source>
        <dbReference type="ARBA" id="ARBA00023077"/>
    </source>
</evidence>
<dbReference type="InterPro" id="IPR000531">
    <property type="entry name" value="Beta-barrel_TonB"/>
</dbReference>
<dbReference type="PANTHER" id="PTHR30069">
    <property type="entry name" value="TONB-DEPENDENT OUTER MEMBRANE RECEPTOR"/>
    <property type="match status" value="1"/>
</dbReference>
<evidence type="ECO:0000256" key="12">
    <source>
        <dbReference type="SAM" id="MobiDB-lite"/>
    </source>
</evidence>
<evidence type="ECO:0000256" key="10">
    <source>
        <dbReference type="ARBA" id="ARBA00023237"/>
    </source>
</evidence>
<keyword evidence="7 11" id="KW-0798">TonB box</keyword>
<dbReference type="GO" id="GO:0044718">
    <property type="term" value="P:siderophore transmembrane transport"/>
    <property type="evidence" value="ECO:0007669"/>
    <property type="project" value="TreeGrafter"/>
</dbReference>
<keyword evidence="16" id="KW-1185">Reference proteome</keyword>
<keyword evidence="8 11" id="KW-0472">Membrane</keyword>
<reference evidence="15 16" key="1">
    <citation type="submission" date="2018-05" db="EMBL/GenBank/DDBJ databases">
        <title>Genomic Encyclopedia of Type Strains, Phase IV (KMG-IV): sequencing the most valuable type-strain genomes for metagenomic binning, comparative biology and taxonomic classification.</title>
        <authorList>
            <person name="Goeker M."/>
        </authorList>
    </citation>
    <scope>NUCLEOTIDE SEQUENCE [LARGE SCALE GENOMIC DNA]</scope>
    <source>
        <strain evidence="15 16">DSM 19792</strain>
    </source>
</reference>